<evidence type="ECO:0000313" key="1">
    <source>
        <dbReference type="EMBL" id="KAH7941639.1"/>
    </source>
</evidence>
<comment type="caution">
    <text evidence="1">The sequence shown here is derived from an EMBL/GenBank/DDBJ whole genome shotgun (WGS) entry which is preliminary data.</text>
</comment>
<reference evidence="1" key="1">
    <citation type="submission" date="2020-05" db="EMBL/GenBank/DDBJ databases">
        <title>Large-scale comparative analyses of tick genomes elucidate their genetic diversity and vector capacities.</title>
        <authorList>
            <person name="Jia N."/>
            <person name="Wang J."/>
            <person name="Shi W."/>
            <person name="Du L."/>
            <person name="Sun Y."/>
            <person name="Zhan W."/>
            <person name="Jiang J."/>
            <person name="Wang Q."/>
            <person name="Zhang B."/>
            <person name="Ji P."/>
            <person name="Sakyi L.B."/>
            <person name="Cui X."/>
            <person name="Yuan T."/>
            <person name="Jiang B."/>
            <person name="Yang W."/>
            <person name="Lam T.T.-Y."/>
            <person name="Chang Q."/>
            <person name="Ding S."/>
            <person name="Wang X."/>
            <person name="Zhu J."/>
            <person name="Ruan X."/>
            <person name="Zhao L."/>
            <person name="Wei J."/>
            <person name="Que T."/>
            <person name="Du C."/>
            <person name="Cheng J."/>
            <person name="Dai P."/>
            <person name="Han X."/>
            <person name="Huang E."/>
            <person name="Gao Y."/>
            <person name="Liu J."/>
            <person name="Shao H."/>
            <person name="Ye R."/>
            <person name="Li L."/>
            <person name="Wei W."/>
            <person name="Wang X."/>
            <person name="Wang C."/>
            <person name="Yang T."/>
            <person name="Huo Q."/>
            <person name="Li W."/>
            <person name="Guo W."/>
            <person name="Chen H."/>
            <person name="Zhou L."/>
            <person name="Ni X."/>
            <person name="Tian J."/>
            <person name="Zhou Y."/>
            <person name="Sheng Y."/>
            <person name="Liu T."/>
            <person name="Pan Y."/>
            <person name="Xia L."/>
            <person name="Li J."/>
            <person name="Zhao F."/>
            <person name="Cao W."/>
        </authorList>
    </citation>
    <scope>NUCLEOTIDE SEQUENCE</scope>
    <source>
        <strain evidence="1">Dsil-2018</strain>
    </source>
</reference>
<name>A0ACB8CFY9_DERSI</name>
<keyword evidence="2" id="KW-1185">Reference proteome</keyword>
<protein>
    <submittedName>
        <fullName evidence="1">Uncharacterized protein</fullName>
    </submittedName>
</protein>
<dbReference type="EMBL" id="CM023476">
    <property type="protein sequence ID" value="KAH7941639.1"/>
    <property type="molecule type" value="Genomic_DNA"/>
</dbReference>
<sequence length="236" mass="24726">MTGIRTKGRSFAALINSAALKIAGLGAMAAKAKVTSAAAKAAAEAGVNAIVYQAKSKLAASPTVAHVAPVARVVAAPTVPAVPQVTVKIIKTPPVITARPVPVDPWKFAAALPTGWDHSMTYGHPYFGYGFTRSAIELRKRREAPLTMAALDPALGINPQMLKNIFEYVTIYDAEHCVLRVVCEVAAQPSLAGPQGTNVTEFMTSLSEDDSGAPWNPYRDAALTGQISAKSARSAT</sequence>
<dbReference type="Proteomes" id="UP000821865">
    <property type="component" value="Chromosome 7"/>
</dbReference>
<gene>
    <name evidence="1" type="ORF">HPB49_015796</name>
</gene>
<proteinExistence type="predicted"/>
<accession>A0ACB8CFY9</accession>
<evidence type="ECO:0000313" key="2">
    <source>
        <dbReference type="Proteomes" id="UP000821865"/>
    </source>
</evidence>
<organism evidence="1 2">
    <name type="scientific">Dermacentor silvarum</name>
    <name type="common">Tick</name>
    <dbReference type="NCBI Taxonomy" id="543639"/>
    <lineage>
        <taxon>Eukaryota</taxon>
        <taxon>Metazoa</taxon>
        <taxon>Ecdysozoa</taxon>
        <taxon>Arthropoda</taxon>
        <taxon>Chelicerata</taxon>
        <taxon>Arachnida</taxon>
        <taxon>Acari</taxon>
        <taxon>Parasitiformes</taxon>
        <taxon>Ixodida</taxon>
        <taxon>Ixodoidea</taxon>
        <taxon>Ixodidae</taxon>
        <taxon>Rhipicephalinae</taxon>
        <taxon>Dermacentor</taxon>
    </lineage>
</organism>